<dbReference type="PANTHER" id="PTHR22911:SF137">
    <property type="entry name" value="SOLUTE CARRIER FAMILY 35 MEMBER G2-RELATED"/>
    <property type="match status" value="1"/>
</dbReference>
<dbReference type="InterPro" id="IPR000620">
    <property type="entry name" value="EamA_dom"/>
</dbReference>
<gene>
    <name evidence="3" type="ORF">SAMN05192561_1344</name>
</gene>
<feature type="domain" description="EamA" evidence="2">
    <location>
        <begin position="137"/>
        <end position="275"/>
    </location>
</feature>
<feature type="non-terminal residue" evidence="3">
    <location>
        <position position="1"/>
    </location>
</feature>
<organism evidence="3 4">
    <name type="scientific">Halopenitus malekzadehii</name>
    <dbReference type="NCBI Taxonomy" id="1267564"/>
    <lineage>
        <taxon>Archaea</taxon>
        <taxon>Methanobacteriati</taxon>
        <taxon>Methanobacteriota</taxon>
        <taxon>Stenosarchaea group</taxon>
        <taxon>Halobacteria</taxon>
        <taxon>Halobacteriales</taxon>
        <taxon>Haloferacaceae</taxon>
        <taxon>Halopenitus</taxon>
    </lineage>
</organism>
<evidence type="ECO:0000256" key="1">
    <source>
        <dbReference type="SAM" id="Phobius"/>
    </source>
</evidence>
<feature type="transmembrane region" description="Helical" evidence="1">
    <location>
        <begin position="20"/>
        <end position="41"/>
    </location>
</feature>
<keyword evidence="4" id="KW-1185">Reference proteome</keyword>
<evidence type="ECO:0000313" key="3">
    <source>
        <dbReference type="EMBL" id="SEH68534.1"/>
    </source>
</evidence>
<dbReference type="EMBL" id="FNWU01000034">
    <property type="protein sequence ID" value="SEH68534.1"/>
    <property type="molecule type" value="Genomic_DNA"/>
</dbReference>
<keyword evidence="1" id="KW-1133">Transmembrane helix</keyword>
<keyword evidence="1" id="KW-0812">Transmembrane</keyword>
<feature type="transmembrane region" description="Helical" evidence="1">
    <location>
        <begin position="204"/>
        <end position="223"/>
    </location>
</feature>
<feature type="transmembrane region" description="Helical" evidence="1">
    <location>
        <begin position="257"/>
        <end position="277"/>
    </location>
</feature>
<dbReference type="InterPro" id="IPR037185">
    <property type="entry name" value="EmrE-like"/>
</dbReference>
<sequence length="280" mass="30023">SYQLLVRLGADKGNTNDALIVILIVNSTLLIPIAIFLHAGAIVQPVAILYFIAAGLSGSMIGRAFNYLSIDLLGASRASPITASNTLMATFLGIVLLNEPFTVIHILGVVAIVVGVGYISFETSRHNPGDLNRDDALWGLAFALLAFVFYGVEPIFAKSGFNLGMPIVSALAIKTVSAGIGFYTYLRIRNKVPKISFSDSNMRIYMVAGLANTIFILTYYAALQIAPVVLVHPVISSYTLFIIVLSYLVMPERLERITIGLVFGALITIVGIIVIGLSPS</sequence>
<dbReference type="SUPFAM" id="SSF103481">
    <property type="entry name" value="Multidrug resistance efflux transporter EmrE"/>
    <property type="match status" value="1"/>
</dbReference>
<proteinExistence type="predicted"/>
<dbReference type="PANTHER" id="PTHR22911">
    <property type="entry name" value="ACYL-MALONYL CONDENSING ENZYME-RELATED"/>
    <property type="match status" value="1"/>
</dbReference>
<feature type="transmembrane region" description="Helical" evidence="1">
    <location>
        <begin position="136"/>
        <end position="157"/>
    </location>
</feature>
<dbReference type="OrthoDB" id="330924at2157"/>
<dbReference type="RefSeq" id="WP_092818091.1">
    <property type="nucleotide sequence ID" value="NZ_FNWU01000034.1"/>
</dbReference>
<dbReference type="Pfam" id="PF00892">
    <property type="entry name" value="EamA"/>
    <property type="match status" value="2"/>
</dbReference>
<feature type="transmembrane region" description="Helical" evidence="1">
    <location>
        <begin position="47"/>
        <end position="66"/>
    </location>
</feature>
<dbReference type="Gene3D" id="1.10.3730.20">
    <property type="match status" value="1"/>
</dbReference>
<evidence type="ECO:0000313" key="4">
    <source>
        <dbReference type="Proteomes" id="UP000199215"/>
    </source>
</evidence>
<feature type="transmembrane region" description="Helical" evidence="1">
    <location>
        <begin position="229"/>
        <end position="250"/>
    </location>
</feature>
<feature type="transmembrane region" description="Helical" evidence="1">
    <location>
        <begin position="78"/>
        <end position="97"/>
    </location>
</feature>
<feature type="transmembrane region" description="Helical" evidence="1">
    <location>
        <begin position="103"/>
        <end position="124"/>
    </location>
</feature>
<evidence type="ECO:0000259" key="2">
    <source>
        <dbReference type="Pfam" id="PF00892"/>
    </source>
</evidence>
<reference evidence="3 4" key="1">
    <citation type="submission" date="2016-10" db="EMBL/GenBank/DDBJ databases">
        <authorList>
            <person name="de Groot N.N."/>
        </authorList>
    </citation>
    <scope>NUCLEOTIDE SEQUENCE [LARGE SCALE GENOMIC DNA]</scope>
    <source>
        <strain evidence="3 4">IBRC-M10418</strain>
    </source>
</reference>
<keyword evidence="1" id="KW-0472">Membrane</keyword>
<dbReference type="Proteomes" id="UP000199215">
    <property type="component" value="Unassembled WGS sequence"/>
</dbReference>
<dbReference type="STRING" id="1267564.SAMN05192561_1344"/>
<dbReference type="AlphaFoldDB" id="A0A1H6K6A0"/>
<protein>
    <submittedName>
        <fullName evidence="3">Uncharacterized membrane protein</fullName>
    </submittedName>
</protein>
<feature type="transmembrane region" description="Helical" evidence="1">
    <location>
        <begin position="163"/>
        <end position="183"/>
    </location>
</feature>
<accession>A0A1H6K6A0</accession>
<name>A0A1H6K6A0_9EURY</name>
<feature type="domain" description="EamA" evidence="2">
    <location>
        <begin position="5"/>
        <end position="120"/>
    </location>
</feature>
<dbReference type="GO" id="GO:0016020">
    <property type="term" value="C:membrane"/>
    <property type="evidence" value="ECO:0007669"/>
    <property type="project" value="InterPro"/>
</dbReference>